<dbReference type="GO" id="GO:0005840">
    <property type="term" value="C:ribosome"/>
    <property type="evidence" value="ECO:0007669"/>
    <property type="project" value="UniProtKB-KW"/>
</dbReference>
<name>A0A928TWW9_UNCKA</name>
<dbReference type="Gene3D" id="1.20.58.110">
    <property type="entry name" value="Ribosomal protein S20"/>
    <property type="match status" value="1"/>
</dbReference>
<evidence type="ECO:0000256" key="5">
    <source>
        <dbReference type="ARBA" id="ARBA00035136"/>
    </source>
</evidence>
<evidence type="ECO:0000256" key="2">
    <source>
        <dbReference type="ARBA" id="ARBA00022884"/>
    </source>
</evidence>
<comment type="caution">
    <text evidence="8">The sequence shown here is derived from an EMBL/GenBank/DDBJ whole genome shotgun (WGS) entry which is preliminary data.</text>
</comment>
<organism evidence="8 9">
    <name type="scientific">candidate division WWE3 bacterium</name>
    <dbReference type="NCBI Taxonomy" id="2053526"/>
    <lineage>
        <taxon>Bacteria</taxon>
        <taxon>Katanobacteria</taxon>
    </lineage>
</organism>
<keyword evidence="2 6" id="KW-0694">RNA-binding</keyword>
<dbReference type="GO" id="GO:0006412">
    <property type="term" value="P:translation"/>
    <property type="evidence" value="ECO:0007669"/>
    <property type="project" value="UniProtKB-UniRule"/>
</dbReference>
<dbReference type="GO" id="GO:1990904">
    <property type="term" value="C:ribonucleoprotein complex"/>
    <property type="evidence" value="ECO:0007669"/>
    <property type="project" value="UniProtKB-KW"/>
</dbReference>
<dbReference type="NCBIfam" id="TIGR00029">
    <property type="entry name" value="S20"/>
    <property type="match status" value="1"/>
</dbReference>
<evidence type="ECO:0000256" key="1">
    <source>
        <dbReference type="ARBA" id="ARBA00022730"/>
    </source>
</evidence>
<gene>
    <name evidence="6 8" type="primary">rpsT</name>
    <name evidence="8" type="ORF">HS096_02585</name>
</gene>
<accession>A0A928TWW9</accession>
<sequence>MPNKRAAMKDLRQSKKRQARNIKMQTHVKHSYKDIQTLLRMGKTGEATQALLAFQKTADKAARGKSVHRNKANRLKSRLMKRLAGA</sequence>
<feature type="region of interest" description="Disordered" evidence="7">
    <location>
        <begin position="62"/>
        <end position="86"/>
    </location>
</feature>
<evidence type="ECO:0000313" key="9">
    <source>
        <dbReference type="Proteomes" id="UP000710385"/>
    </source>
</evidence>
<keyword evidence="3 6" id="KW-0689">Ribosomal protein</keyword>
<dbReference type="HAMAP" id="MF_00500">
    <property type="entry name" value="Ribosomal_bS20"/>
    <property type="match status" value="1"/>
</dbReference>
<feature type="compositionally biased region" description="Basic residues" evidence="7">
    <location>
        <begin position="63"/>
        <end position="86"/>
    </location>
</feature>
<evidence type="ECO:0000256" key="7">
    <source>
        <dbReference type="SAM" id="MobiDB-lite"/>
    </source>
</evidence>
<evidence type="ECO:0000256" key="6">
    <source>
        <dbReference type="HAMAP-Rule" id="MF_00500"/>
    </source>
</evidence>
<dbReference type="Proteomes" id="UP000710385">
    <property type="component" value="Unassembled WGS sequence"/>
</dbReference>
<dbReference type="Pfam" id="PF01649">
    <property type="entry name" value="Ribosomal_S20p"/>
    <property type="match status" value="1"/>
</dbReference>
<evidence type="ECO:0000256" key="3">
    <source>
        <dbReference type="ARBA" id="ARBA00022980"/>
    </source>
</evidence>
<dbReference type="GO" id="GO:0019843">
    <property type="term" value="F:rRNA binding"/>
    <property type="evidence" value="ECO:0007669"/>
    <property type="project" value="UniProtKB-UniRule"/>
</dbReference>
<protein>
    <recommendedName>
        <fullName evidence="5 6">Small ribosomal subunit protein bS20</fullName>
    </recommendedName>
</protein>
<reference evidence="8" key="1">
    <citation type="submission" date="2020-05" db="EMBL/GenBank/DDBJ databases">
        <title>High-Quality Genomes of Partial-Nitritation/Anammox System by Hierarchical Clustering Based Hybrid Assembly.</title>
        <authorList>
            <person name="Liu L."/>
            <person name="Wang Y."/>
            <person name="Che Y."/>
            <person name="Chen Y."/>
            <person name="Xia Y."/>
            <person name="Luo R."/>
            <person name="Cheng S.H."/>
            <person name="Zheng C."/>
            <person name="Zhang T."/>
        </authorList>
    </citation>
    <scope>NUCLEOTIDE SEQUENCE</scope>
    <source>
        <strain evidence="8">H1_PAT1</strain>
    </source>
</reference>
<dbReference type="InterPro" id="IPR002583">
    <property type="entry name" value="Ribosomal_bS20"/>
</dbReference>
<evidence type="ECO:0000313" key="8">
    <source>
        <dbReference type="EMBL" id="MBE7525253.1"/>
    </source>
</evidence>
<dbReference type="InterPro" id="IPR036510">
    <property type="entry name" value="Ribosomal_bS20_sf"/>
</dbReference>
<comment type="function">
    <text evidence="6">Binds directly to 16S ribosomal RNA.</text>
</comment>
<dbReference type="EMBL" id="JABTTY010000001">
    <property type="protein sequence ID" value="MBE7525253.1"/>
    <property type="molecule type" value="Genomic_DNA"/>
</dbReference>
<keyword evidence="4 6" id="KW-0687">Ribonucleoprotein</keyword>
<dbReference type="AlphaFoldDB" id="A0A928TWW9"/>
<evidence type="ECO:0000256" key="4">
    <source>
        <dbReference type="ARBA" id="ARBA00023274"/>
    </source>
</evidence>
<keyword evidence="1 6" id="KW-0699">rRNA-binding</keyword>
<dbReference type="SUPFAM" id="SSF46992">
    <property type="entry name" value="Ribosomal protein S20"/>
    <property type="match status" value="1"/>
</dbReference>
<dbReference type="GO" id="GO:0003735">
    <property type="term" value="F:structural constituent of ribosome"/>
    <property type="evidence" value="ECO:0007669"/>
    <property type="project" value="InterPro"/>
</dbReference>
<proteinExistence type="inferred from homology"/>
<comment type="similarity">
    <text evidence="6">Belongs to the bacterial ribosomal protein bS20 family.</text>
</comment>